<evidence type="ECO:0000256" key="1">
    <source>
        <dbReference type="SAM" id="MobiDB-lite"/>
    </source>
</evidence>
<organism evidence="3">
    <name type="scientific">Anguilla anguilla</name>
    <name type="common">European freshwater eel</name>
    <name type="synonym">Muraena anguilla</name>
    <dbReference type="NCBI Taxonomy" id="7936"/>
    <lineage>
        <taxon>Eukaryota</taxon>
        <taxon>Metazoa</taxon>
        <taxon>Chordata</taxon>
        <taxon>Craniata</taxon>
        <taxon>Vertebrata</taxon>
        <taxon>Euteleostomi</taxon>
        <taxon>Actinopterygii</taxon>
        <taxon>Neopterygii</taxon>
        <taxon>Teleostei</taxon>
        <taxon>Anguilliformes</taxon>
        <taxon>Anguillidae</taxon>
        <taxon>Anguilla</taxon>
    </lineage>
</organism>
<accession>A0A0E9XHP8</accession>
<feature type="compositionally biased region" description="Polar residues" evidence="1">
    <location>
        <begin position="48"/>
        <end position="57"/>
    </location>
</feature>
<dbReference type="AlphaFoldDB" id="A0A0E9XHP8"/>
<evidence type="ECO:0000256" key="2">
    <source>
        <dbReference type="SAM" id="SignalP"/>
    </source>
</evidence>
<evidence type="ECO:0000313" key="3">
    <source>
        <dbReference type="EMBL" id="JAI01962.1"/>
    </source>
</evidence>
<reference evidence="3" key="2">
    <citation type="journal article" date="2015" name="Fish Shellfish Immunol.">
        <title>Early steps in the European eel (Anguilla anguilla)-Vibrio vulnificus interaction in the gills: Role of the RtxA13 toxin.</title>
        <authorList>
            <person name="Callol A."/>
            <person name="Pajuelo D."/>
            <person name="Ebbesson L."/>
            <person name="Teles M."/>
            <person name="MacKenzie S."/>
            <person name="Amaro C."/>
        </authorList>
    </citation>
    <scope>NUCLEOTIDE SEQUENCE</scope>
</reference>
<proteinExistence type="predicted"/>
<protein>
    <submittedName>
        <fullName evidence="3">Uncharacterized protein</fullName>
    </submittedName>
</protein>
<dbReference type="EMBL" id="GBXM01006616">
    <property type="protein sequence ID" value="JAI01962.1"/>
    <property type="molecule type" value="Transcribed_RNA"/>
</dbReference>
<feature type="compositionally biased region" description="Basic and acidic residues" evidence="1">
    <location>
        <begin position="59"/>
        <end position="71"/>
    </location>
</feature>
<keyword evidence="2" id="KW-0732">Signal</keyword>
<reference evidence="3" key="1">
    <citation type="submission" date="2014-11" db="EMBL/GenBank/DDBJ databases">
        <authorList>
            <person name="Amaro Gonzalez C."/>
        </authorList>
    </citation>
    <scope>NUCLEOTIDE SEQUENCE</scope>
</reference>
<name>A0A0E9XHP8_ANGAN</name>
<sequence length="71" mass="7750">MFVIGHFSRLFWTLLEAQSIVEKGVGGSLMMPLATPPNSNHIFACGGNNSEPGNSESDLTDRIHQISKTDF</sequence>
<feature type="signal peptide" evidence="2">
    <location>
        <begin position="1"/>
        <end position="17"/>
    </location>
</feature>
<feature type="chain" id="PRO_5002435294" evidence="2">
    <location>
        <begin position="18"/>
        <end position="71"/>
    </location>
</feature>
<feature type="region of interest" description="Disordered" evidence="1">
    <location>
        <begin position="48"/>
        <end position="71"/>
    </location>
</feature>